<evidence type="ECO:0000313" key="2">
    <source>
        <dbReference type="Proteomes" id="UP000708208"/>
    </source>
</evidence>
<proteinExistence type="predicted"/>
<keyword evidence="2" id="KW-1185">Reference proteome</keyword>
<reference evidence="1" key="1">
    <citation type="submission" date="2021-06" db="EMBL/GenBank/DDBJ databases">
        <authorList>
            <person name="Hodson N. C."/>
            <person name="Mongue J. A."/>
            <person name="Jaron S. K."/>
        </authorList>
    </citation>
    <scope>NUCLEOTIDE SEQUENCE</scope>
</reference>
<name>A0A8J2PDV9_9HEXA</name>
<gene>
    <name evidence="1" type="ORF">AFUS01_LOCUS28572</name>
</gene>
<dbReference type="EMBL" id="CAJVCH010409857">
    <property type="protein sequence ID" value="CAG7818038.1"/>
    <property type="molecule type" value="Genomic_DNA"/>
</dbReference>
<evidence type="ECO:0000313" key="1">
    <source>
        <dbReference type="EMBL" id="CAG7818038.1"/>
    </source>
</evidence>
<sequence>CLPFSEKRKTLIKLAVGRKSKWREEFCASC</sequence>
<dbReference type="AlphaFoldDB" id="A0A8J2PDV9"/>
<comment type="caution">
    <text evidence="1">The sequence shown here is derived from an EMBL/GenBank/DDBJ whole genome shotgun (WGS) entry which is preliminary data.</text>
</comment>
<feature type="non-terminal residue" evidence="1">
    <location>
        <position position="1"/>
    </location>
</feature>
<dbReference type="Proteomes" id="UP000708208">
    <property type="component" value="Unassembled WGS sequence"/>
</dbReference>
<protein>
    <submittedName>
        <fullName evidence="1">Uncharacterized protein</fullName>
    </submittedName>
</protein>
<organism evidence="1 2">
    <name type="scientific">Allacma fusca</name>
    <dbReference type="NCBI Taxonomy" id="39272"/>
    <lineage>
        <taxon>Eukaryota</taxon>
        <taxon>Metazoa</taxon>
        <taxon>Ecdysozoa</taxon>
        <taxon>Arthropoda</taxon>
        <taxon>Hexapoda</taxon>
        <taxon>Collembola</taxon>
        <taxon>Symphypleona</taxon>
        <taxon>Sminthuridae</taxon>
        <taxon>Allacma</taxon>
    </lineage>
</organism>
<accession>A0A8J2PDV9</accession>